<reference evidence="2 3" key="1">
    <citation type="submission" date="2020-07" db="EMBL/GenBank/DDBJ databases">
        <title>Sequencing the genomes of 1000 actinobacteria strains.</title>
        <authorList>
            <person name="Klenk H.-P."/>
        </authorList>
    </citation>
    <scope>NUCLEOTIDE SEQUENCE [LARGE SCALE GENOMIC DNA]</scope>
    <source>
        <strain evidence="2 3">DSM 45927</strain>
    </source>
</reference>
<evidence type="ECO:0000313" key="3">
    <source>
        <dbReference type="Proteomes" id="UP000575985"/>
    </source>
</evidence>
<feature type="compositionally biased region" description="Low complexity" evidence="1">
    <location>
        <begin position="74"/>
        <end position="83"/>
    </location>
</feature>
<proteinExistence type="predicted"/>
<protein>
    <submittedName>
        <fullName evidence="2">Uncharacterized protein</fullName>
    </submittedName>
</protein>
<name>A0A853BLN0_9ACTN</name>
<evidence type="ECO:0000256" key="1">
    <source>
        <dbReference type="SAM" id="MobiDB-lite"/>
    </source>
</evidence>
<dbReference type="EMBL" id="JACCFO010000001">
    <property type="protein sequence ID" value="NYI95471.1"/>
    <property type="molecule type" value="Genomic_DNA"/>
</dbReference>
<comment type="caution">
    <text evidence="2">The sequence shown here is derived from an EMBL/GenBank/DDBJ whole genome shotgun (WGS) entry which is preliminary data.</text>
</comment>
<accession>A0A853BLN0</accession>
<dbReference type="AlphaFoldDB" id="A0A853BLN0"/>
<keyword evidence="3" id="KW-1185">Reference proteome</keyword>
<dbReference type="RefSeq" id="WP_179766979.1">
    <property type="nucleotide sequence ID" value="NZ_JACCFO010000001.1"/>
</dbReference>
<evidence type="ECO:0000313" key="2">
    <source>
        <dbReference type="EMBL" id="NYI95471.1"/>
    </source>
</evidence>
<feature type="region of interest" description="Disordered" evidence="1">
    <location>
        <begin position="45"/>
        <end position="95"/>
    </location>
</feature>
<dbReference type="Proteomes" id="UP000575985">
    <property type="component" value="Unassembled WGS sequence"/>
</dbReference>
<feature type="compositionally biased region" description="Basic and acidic residues" evidence="1">
    <location>
        <begin position="54"/>
        <end position="66"/>
    </location>
</feature>
<feature type="region of interest" description="Disordered" evidence="1">
    <location>
        <begin position="1"/>
        <end position="25"/>
    </location>
</feature>
<organism evidence="2 3">
    <name type="scientific">Streptomonospora nanhaiensis</name>
    <dbReference type="NCBI Taxonomy" id="1323731"/>
    <lineage>
        <taxon>Bacteria</taxon>
        <taxon>Bacillati</taxon>
        <taxon>Actinomycetota</taxon>
        <taxon>Actinomycetes</taxon>
        <taxon>Streptosporangiales</taxon>
        <taxon>Nocardiopsidaceae</taxon>
        <taxon>Streptomonospora</taxon>
    </lineage>
</organism>
<sequence length="95" mass="10195">MGGRQAAFRREHDTHMAMSRGTSRIRADVAEMSRLRHAITTALGGGDGAAAAEAGRDRGVGLDEVRRGRRARASGRGAPAAARLPERRGRRRGLH</sequence>
<gene>
    <name evidence="2" type="ORF">HNR12_001748</name>
</gene>